<dbReference type="InterPro" id="IPR035906">
    <property type="entry name" value="MetI-like_sf"/>
</dbReference>
<evidence type="ECO:0000256" key="2">
    <source>
        <dbReference type="ARBA" id="ARBA00022448"/>
    </source>
</evidence>
<evidence type="ECO:0000256" key="3">
    <source>
        <dbReference type="ARBA" id="ARBA00022475"/>
    </source>
</evidence>
<evidence type="ECO:0000313" key="9">
    <source>
        <dbReference type="EMBL" id="GAA0561804.1"/>
    </source>
</evidence>
<comment type="similarity">
    <text evidence="7">Belongs to the binding-protein-dependent transport system permease family.</text>
</comment>
<dbReference type="PROSITE" id="PS50928">
    <property type="entry name" value="ABC_TM1"/>
    <property type="match status" value="1"/>
</dbReference>
<feature type="transmembrane region" description="Helical" evidence="7">
    <location>
        <begin position="73"/>
        <end position="96"/>
    </location>
</feature>
<dbReference type="PANTHER" id="PTHR43386">
    <property type="entry name" value="OLIGOPEPTIDE TRANSPORT SYSTEM PERMEASE PROTEIN APPC"/>
    <property type="match status" value="1"/>
</dbReference>
<accession>A0ABP3PEE8</accession>
<feature type="domain" description="ABC transmembrane type-1" evidence="8">
    <location>
        <begin position="69"/>
        <end position="258"/>
    </location>
</feature>
<evidence type="ECO:0000259" key="8">
    <source>
        <dbReference type="PROSITE" id="PS50928"/>
    </source>
</evidence>
<evidence type="ECO:0000256" key="4">
    <source>
        <dbReference type="ARBA" id="ARBA00022692"/>
    </source>
</evidence>
<comment type="subcellular location">
    <subcellularLocation>
        <location evidence="1 7">Cell membrane</location>
        <topology evidence="1 7">Multi-pass membrane protein</topology>
    </subcellularLocation>
</comment>
<reference evidence="10" key="1">
    <citation type="journal article" date="2019" name="Int. J. Syst. Evol. Microbiol.">
        <title>The Global Catalogue of Microorganisms (GCM) 10K type strain sequencing project: providing services to taxonomists for standard genome sequencing and annotation.</title>
        <authorList>
            <consortium name="The Broad Institute Genomics Platform"/>
            <consortium name="The Broad Institute Genome Sequencing Center for Infectious Disease"/>
            <person name="Wu L."/>
            <person name="Ma J."/>
        </authorList>
    </citation>
    <scope>NUCLEOTIDE SEQUENCE [LARGE SCALE GENOMIC DNA]</scope>
    <source>
        <strain evidence="10">JCM 15089</strain>
    </source>
</reference>
<proteinExistence type="inferred from homology"/>
<keyword evidence="3" id="KW-1003">Cell membrane</keyword>
<keyword evidence="4 7" id="KW-0812">Transmembrane</keyword>
<organism evidence="9 10">
    <name type="scientific">Rhizomicrobium electricum</name>
    <dbReference type="NCBI Taxonomy" id="480070"/>
    <lineage>
        <taxon>Bacteria</taxon>
        <taxon>Pseudomonadati</taxon>
        <taxon>Pseudomonadota</taxon>
        <taxon>Alphaproteobacteria</taxon>
        <taxon>Micropepsales</taxon>
        <taxon>Micropepsaceae</taxon>
        <taxon>Rhizomicrobium</taxon>
    </lineage>
</organism>
<dbReference type="Gene3D" id="1.10.3720.10">
    <property type="entry name" value="MetI-like"/>
    <property type="match status" value="1"/>
</dbReference>
<comment type="caution">
    <text evidence="9">The sequence shown here is derived from an EMBL/GenBank/DDBJ whole genome shotgun (WGS) entry which is preliminary data.</text>
</comment>
<feature type="transmembrane region" description="Helical" evidence="7">
    <location>
        <begin position="132"/>
        <end position="150"/>
    </location>
</feature>
<gene>
    <name evidence="9" type="ORF">GCM10008942_07800</name>
</gene>
<evidence type="ECO:0000256" key="5">
    <source>
        <dbReference type="ARBA" id="ARBA00022989"/>
    </source>
</evidence>
<feature type="transmembrane region" description="Helical" evidence="7">
    <location>
        <begin position="108"/>
        <end position="126"/>
    </location>
</feature>
<evidence type="ECO:0000256" key="7">
    <source>
        <dbReference type="RuleBase" id="RU363032"/>
    </source>
</evidence>
<dbReference type="CDD" id="cd06261">
    <property type="entry name" value="TM_PBP2"/>
    <property type="match status" value="1"/>
</dbReference>
<name>A0ABP3PEE8_9PROT</name>
<dbReference type="RefSeq" id="WP_166932194.1">
    <property type="nucleotide sequence ID" value="NZ_BAAADD010000002.1"/>
</dbReference>
<keyword evidence="10" id="KW-1185">Reference proteome</keyword>
<dbReference type="PANTHER" id="PTHR43386:SF25">
    <property type="entry name" value="PEPTIDE ABC TRANSPORTER PERMEASE PROTEIN"/>
    <property type="match status" value="1"/>
</dbReference>
<dbReference type="EMBL" id="BAAADD010000002">
    <property type="protein sequence ID" value="GAA0561804.1"/>
    <property type="molecule type" value="Genomic_DNA"/>
</dbReference>
<feature type="transmembrane region" description="Helical" evidence="7">
    <location>
        <begin position="232"/>
        <end position="257"/>
    </location>
</feature>
<dbReference type="Proteomes" id="UP001499951">
    <property type="component" value="Unassembled WGS sequence"/>
</dbReference>
<sequence length="271" mass="27643">MSARANPALVAGAGLVGLLVSIALLSTVWTPYDTASLDVAAKLQGPSWAHPFGTDQLGRDVVSVVMLGARASLGVALSAVILGLGLGVPLGLLAAARGGVIDQIVMRLSDVVFAFPAVMTAILIMAVSGPGAGNVILAVGIFNIPVFAKVTRGAALVQWRLAYIAAARVAGKNTLAISFEHILPNAAGTIIAQAAVQFSMGIIAEAGLSYIGLGVQPPDQSWGRLLNEAQTLIAAAPHLVVFPGLAILVAVLGFNLVGEGLHAAFDPRRRP</sequence>
<evidence type="ECO:0000313" key="10">
    <source>
        <dbReference type="Proteomes" id="UP001499951"/>
    </source>
</evidence>
<dbReference type="SUPFAM" id="SSF161098">
    <property type="entry name" value="MetI-like"/>
    <property type="match status" value="1"/>
</dbReference>
<dbReference type="InterPro" id="IPR050366">
    <property type="entry name" value="BP-dependent_transpt_permease"/>
</dbReference>
<dbReference type="InterPro" id="IPR000515">
    <property type="entry name" value="MetI-like"/>
</dbReference>
<keyword evidence="2 7" id="KW-0813">Transport</keyword>
<keyword evidence="6 7" id="KW-0472">Membrane</keyword>
<dbReference type="Pfam" id="PF00528">
    <property type="entry name" value="BPD_transp_1"/>
    <property type="match status" value="1"/>
</dbReference>
<keyword evidence="5 7" id="KW-1133">Transmembrane helix</keyword>
<evidence type="ECO:0000256" key="6">
    <source>
        <dbReference type="ARBA" id="ARBA00023136"/>
    </source>
</evidence>
<protein>
    <submittedName>
        <fullName evidence="9">ABC transporter permease</fullName>
    </submittedName>
</protein>
<evidence type="ECO:0000256" key="1">
    <source>
        <dbReference type="ARBA" id="ARBA00004651"/>
    </source>
</evidence>